<evidence type="ECO:0000313" key="2">
    <source>
        <dbReference type="Proteomes" id="UP000430564"/>
    </source>
</evidence>
<comment type="caution">
    <text evidence="1">The sequence shown here is derived from an EMBL/GenBank/DDBJ whole genome shotgun (WGS) entry which is preliminary data.</text>
</comment>
<reference evidence="1 2" key="1">
    <citation type="submission" date="2019-10" db="EMBL/GenBank/DDBJ databases">
        <title>Genome diversity of Sutterella seckii.</title>
        <authorList>
            <person name="Chaplin A.V."/>
            <person name="Sokolova S.R."/>
            <person name="Mosin K.A."/>
            <person name="Ivanova E.L."/>
            <person name="Kochetkova T.O."/>
            <person name="Goltsov A.Y."/>
            <person name="Trofimov D.Y."/>
            <person name="Efimov B.A."/>
        </authorList>
    </citation>
    <scope>NUCLEOTIDE SEQUENCE [LARGE SCALE GENOMIC DNA]</scope>
    <source>
        <strain evidence="1 2">ASD393</strain>
    </source>
</reference>
<dbReference type="EMBL" id="WEHX01000020">
    <property type="protein sequence ID" value="KAB7661319.1"/>
    <property type="molecule type" value="Genomic_DNA"/>
</dbReference>
<proteinExistence type="predicted"/>
<dbReference type="RefSeq" id="WP_152158051.1">
    <property type="nucleotide sequence ID" value="NZ_WEHX01000020.1"/>
</dbReference>
<dbReference type="AlphaFoldDB" id="A0A6I1ELE0"/>
<name>A0A6I1ELE0_9BURK</name>
<evidence type="ECO:0000313" key="1">
    <source>
        <dbReference type="EMBL" id="KAB7661319.1"/>
    </source>
</evidence>
<accession>A0A6I1ELE0</accession>
<gene>
    <name evidence="1" type="ORF">GBM95_04815</name>
</gene>
<sequence length="133" mass="15000">MRPPYAPKSPQKRKVEAFSKNLENGGKQNLRACARTVAENSDSPLFMASANSAISRPSTHRETGATLTKLNFLPRYRTRSRNDCRFLAENFSCMLAVEIFHIFCHSIPCIFSEDESPPAPRQIKESGHAQKFL</sequence>
<protein>
    <submittedName>
        <fullName evidence="1">Uncharacterized protein</fullName>
    </submittedName>
</protein>
<organism evidence="1 2">
    <name type="scientific">Sutterella seckii</name>
    <dbReference type="NCBI Taxonomy" id="1944635"/>
    <lineage>
        <taxon>Bacteria</taxon>
        <taxon>Pseudomonadati</taxon>
        <taxon>Pseudomonadota</taxon>
        <taxon>Betaproteobacteria</taxon>
        <taxon>Burkholderiales</taxon>
        <taxon>Sutterellaceae</taxon>
        <taxon>Sutterella</taxon>
    </lineage>
</organism>
<dbReference type="Proteomes" id="UP000430564">
    <property type="component" value="Unassembled WGS sequence"/>
</dbReference>